<dbReference type="RefSeq" id="XP_030375528.1">
    <property type="nucleotide sequence ID" value="XM_030519668.1"/>
</dbReference>
<keyword evidence="1" id="KW-0732">Signal</keyword>
<dbReference type="Proteomes" id="UP000504634">
    <property type="component" value="Unplaced"/>
</dbReference>
<sequence length="219" mass="22808">MLSSLNEKIAAVALLFALCLTHMAEGQRPSFAGARPPGGLHQKDKYHGTQNTAAENITGLGIANRFGSDAVQRPEISTLAYGASQSPPMGVDWVTPEATYVPIAFPASSSTATAGAAVGTGASASPSGSPQFGIVNRFGAAENNSNTPNSISGSTVPAAGVVPLPIDAHNDLEFVNHLNRLPIDKQPFWFINYQAIEAQRNSSRANVNALETRGSFFGG</sequence>
<proteinExistence type="predicted"/>
<evidence type="ECO:0000313" key="2">
    <source>
        <dbReference type="Proteomes" id="UP000504634"/>
    </source>
</evidence>
<evidence type="ECO:0000313" key="3">
    <source>
        <dbReference type="RefSeq" id="XP_030375528.1"/>
    </source>
</evidence>
<dbReference type="GeneID" id="115624820"/>
<dbReference type="OrthoDB" id="6612236at2759"/>
<name>A0A6J2TK60_DROLE</name>
<feature type="chain" id="PRO_5026953259" evidence="1">
    <location>
        <begin position="27"/>
        <end position="219"/>
    </location>
</feature>
<feature type="signal peptide" evidence="1">
    <location>
        <begin position="1"/>
        <end position="26"/>
    </location>
</feature>
<keyword evidence="2" id="KW-1185">Reference proteome</keyword>
<dbReference type="AlphaFoldDB" id="A0A6J2TK60"/>
<evidence type="ECO:0000256" key="1">
    <source>
        <dbReference type="SAM" id="SignalP"/>
    </source>
</evidence>
<protein>
    <submittedName>
        <fullName evidence="3">Uncharacterized protein LOC115624820</fullName>
    </submittedName>
</protein>
<organism evidence="2 3">
    <name type="scientific">Drosophila lebanonensis</name>
    <name type="common">Fruit fly</name>
    <name type="synonym">Scaptodrosophila lebanonensis</name>
    <dbReference type="NCBI Taxonomy" id="7225"/>
    <lineage>
        <taxon>Eukaryota</taxon>
        <taxon>Metazoa</taxon>
        <taxon>Ecdysozoa</taxon>
        <taxon>Arthropoda</taxon>
        <taxon>Hexapoda</taxon>
        <taxon>Insecta</taxon>
        <taxon>Pterygota</taxon>
        <taxon>Neoptera</taxon>
        <taxon>Endopterygota</taxon>
        <taxon>Diptera</taxon>
        <taxon>Brachycera</taxon>
        <taxon>Muscomorpha</taxon>
        <taxon>Ephydroidea</taxon>
        <taxon>Drosophilidae</taxon>
        <taxon>Scaptodrosophila</taxon>
    </lineage>
</organism>
<accession>A0A6J2TK60</accession>
<reference evidence="3" key="1">
    <citation type="submission" date="2025-08" db="UniProtKB">
        <authorList>
            <consortium name="RefSeq"/>
        </authorList>
    </citation>
    <scope>IDENTIFICATION</scope>
    <source>
        <strain evidence="3">11010-0011.00</strain>
        <tissue evidence="3">Whole body</tissue>
    </source>
</reference>
<gene>
    <name evidence="3" type="primary">LOC115624820</name>
</gene>